<evidence type="ECO:0000256" key="6">
    <source>
        <dbReference type="ARBA" id="ARBA00022989"/>
    </source>
</evidence>
<evidence type="ECO:0000256" key="3">
    <source>
        <dbReference type="ARBA" id="ARBA00022448"/>
    </source>
</evidence>
<evidence type="ECO:0000256" key="4">
    <source>
        <dbReference type="ARBA" id="ARBA00022475"/>
    </source>
</evidence>
<feature type="transmembrane region" description="Helical" evidence="8">
    <location>
        <begin position="33"/>
        <end position="54"/>
    </location>
</feature>
<evidence type="ECO:0000256" key="2">
    <source>
        <dbReference type="ARBA" id="ARBA00009773"/>
    </source>
</evidence>
<protein>
    <submittedName>
        <fullName evidence="9">AI-2E family transporter</fullName>
    </submittedName>
</protein>
<feature type="transmembrane region" description="Helical" evidence="8">
    <location>
        <begin position="6"/>
        <end position="26"/>
    </location>
</feature>
<evidence type="ECO:0000256" key="8">
    <source>
        <dbReference type="SAM" id="Phobius"/>
    </source>
</evidence>
<dbReference type="PANTHER" id="PTHR21716">
    <property type="entry name" value="TRANSMEMBRANE PROTEIN"/>
    <property type="match status" value="1"/>
</dbReference>
<comment type="subcellular location">
    <subcellularLocation>
        <location evidence="1">Cell membrane</location>
        <topology evidence="1">Multi-pass membrane protein</topology>
    </subcellularLocation>
</comment>
<evidence type="ECO:0000256" key="5">
    <source>
        <dbReference type="ARBA" id="ARBA00022692"/>
    </source>
</evidence>
<reference evidence="9" key="1">
    <citation type="submission" date="2021-03" db="EMBL/GenBank/DDBJ databases">
        <title>Bacillus suaedae sp. nov., isolated from Suaeda aralocaspica.</title>
        <authorList>
            <person name="Lei R.F.R."/>
        </authorList>
    </citation>
    <scope>NUCLEOTIDE SEQUENCE</scope>
    <source>
        <strain evidence="9">YZJH907-2</strain>
    </source>
</reference>
<evidence type="ECO:0000256" key="7">
    <source>
        <dbReference type="ARBA" id="ARBA00023136"/>
    </source>
</evidence>
<keyword evidence="5 8" id="KW-0812">Transmembrane</keyword>
<dbReference type="Pfam" id="PF01594">
    <property type="entry name" value="AI-2E_transport"/>
    <property type="match status" value="1"/>
</dbReference>
<evidence type="ECO:0000313" key="10">
    <source>
        <dbReference type="Proteomes" id="UP000678228"/>
    </source>
</evidence>
<keyword evidence="4" id="KW-1003">Cell membrane</keyword>
<keyword evidence="3" id="KW-0813">Transport</keyword>
<dbReference type="PANTHER" id="PTHR21716:SF53">
    <property type="entry name" value="PERMEASE PERM-RELATED"/>
    <property type="match status" value="1"/>
</dbReference>
<sequence length="361" mass="40729">MLKSRWFRILLGLIMVFLVIYLGTLIDWVFMPIVVFVQTLFAPIILAGVLFYLLRPFVNLLSRWIPRGLSILILYLGAIALITILIFLIGPELQKQFNSLVRNMPYFIREIQSMFLELQENEYISRFQQGETFSIERITTDFAEYLNEIASTIGSNIASFLGFIANVIIILVIIPFILFYMLKEGEKAPKQVLRLLPNKQRHEGERILKDMDNALSSYIQGQIIVSVCVGILMYIAYRIIGIEYALVLALVAMFTNVIPFVGPWIGTFPGLIVGLLDSPLMALFVIIAVLIVQQIESNLISPQVMGRKLDIHPLTIILLLLVAGQFAGVLGLLLAVPTYAVGKVIVSHSYRLWGLRSKPVD</sequence>
<evidence type="ECO:0000313" key="9">
    <source>
        <dbReference type="EMBL" id="MBP3949591.1"/>
    </source>
</evidence>
<evidence type="ECO:0000256" key="1">
    <source>
        <dbReference type="ARBA" id="ARBA00004651"/>
    </source>
</evidence>
<feature type="transmembrane region" description="Helical" evidence="8">
    <location>
        <begin position="244"/>
        <end position="265"/>
    </location>
</feature>
<dbReference type="RefSeq" id="WP_210594974.1">
    <property type="nucleotide sequence ID" value="NZ_JAGKSQ010000001.1"/>
</dbReference>
<dbReference type="InterPro" id="IPR002549">
    <property type="entry name" value="AI-2E-like"/>
</dbReference>
<dbReference type="GO" id="GO:0055085">
    <property type="term" value="P:transmembrane transport"/>
    <property type="evidence" value="ECO:0007669"/>
    <property type="project" value="TreeGrafter"/>
</dbReference>
<dbReference type="AlphaFoldDB" id="A0A940WNP2"/>
<keyword evidence="7 8" id="KW-0472">Membrane</keyword>
<dbReference type="GO" id="GO:0005886">
    <property type="term" value="C:plasma membrane"/>
    <property type="evidence" value="ECO:0007669"/>
    <property type="project" value="UniProtKB-SubCell"/>
</dbReference>
<accession>A0A940WNP2</accession>
<feature type="transmembrane region" description="Helical" evidence="8">
    <location>
        <begin position="160"/>
        <end position="182"/>
    </location>
</feature>
<organism evidence="9 10">
    <name type="scientific">Halalkalibacter suaedae</name>
    <dbReference type="NCBI Taxonomy" id="2822140"/>
    <lineage>
        <taxon>Bacteria</taxon>
        <taxon>Bacillati</taxon>
        <taxon>Bacillota</taxon>
        <taxon>Bacilli</taxon>
        <taxon>Bacillales</taxon>
        <taxon>Bacillaceae</taxon>
        <taxon>Halalkalibacter</taxon>
    </lineage>
</organism>
<comment type="caution">
    <text evidence="9">The sequence shown here is derived from an EMBL/GenBank/DDBJ whole genome shotgun (WGS) entry which is preliminary data.</text>
</comment>
<feature type="transmembrane region" description="Helical" evidence="8">
    <location>
        <begin position="313"/>
        <end position="336"/>
    </location>
</feature>
<proteinExistence type="inferred from homology"/>
<feature type="transmembrane region" description="Helical" evidence="8">
    <location>
        <begin position="69"/>
        <end position="89"/>
    </location>
</feature>
<dbReference type="EMBL" id="JAGKSQ010000001">
    <property type="protein sequence ID" value="MBP3949591.1"/>
    <property type="molecule type" value="Genomic_DNA"/>
</dbReference>
<comment type="similarity">
    <text evidence="2">Belongs to the autoinducer-2 exporter (AI-2E) (TC 2.A.86) family.</text>
</comment>
<gene>
    <name evidence="9" type="ORF">J7W16_00500</name>
</gene>
<dbReference type="Proteomes" id="UP000678228">
    <property type="component" value="Unassembled WGS sequence"/>
</dbReference>
<keyword evidence="6 8" id="KW-1133">Transmembrane helix</keyword>
<feature type="transmembrane region" description="Helical" evidence="8">
    <location>
        <begin position="218"/>
        <end position="237"/>
    </location>
</feature>
<name>A0A940WNP2_9BACI</name>
<keyword evidence="10" id="KW-1185">Reference proteome</keyword>
<feature type="transmembrane region" description="Helical" evidence="8">
    <location>
        <begin position="271"/>
        <end position="292"/>
    </location>
</feature>